<evidence type="ECO:0000256" key="1">
    <source>
        <dbReference type="SAM" id="Phobius"/>
    </source>
</evidence>
<name>A0A803JR76_XENTR</name>
<feature type="transmembrane region" description="Helical" evidence="1">
    <location>
        <begin position="91"/>
        <end position="110"/>
    </location>
</feature>
<reference evidence="3" key="2">
    <citation type="submission" date="2021-03" db="UniProtKB">
        <authorList>
            <consortium name="Ensembl"/>
        </authorList>
    </citation>
    <scope>IDENTIFICATION</scope>
</reference>
<feature type="chain" id="PRO_5031207968" evidence="2">
    <location>
        <begin position="19"/>
        <end position="111"/>
    </location>
</feature>
<keyword evidence="1" id="KW-0812">Transmembrane</keyword>
<evidence type="ECO:0000256" key="2">
    <source>
        <dbReference type="SAM" id="SignalP"/>
    </source>
</evidence>
<accession>A0A803JR76</accession>
<keyword evidence="2" id="KW-0732">Signal</keyword>
<reference evidence="3" key="1">
    <citation type="journal article" date="2010" name="Science">
        <title>The genome of the Western clawed frog Xenopus tropicalis.</title>
        <authorList>
            <person name="Hellsten U."/>
            <person name="Harland R.M."/>
            <person name="Gilchrist M.J."/>
            <person name="Hendrix D."/>
            <person name="Jurka J."/>
            <person name="Kapitonov V."/>
            <person name="Ovcharenko I."/>
            <person name="Putnam N.H."/>
            <person name="Shu S."/>
            <person name="Taher L."/>
            <person name="Blitz I.L."/>
            <person name="Blumberg B."/>
            <person name="Dichmann D.S."/>
            <person name="Dubchak I."/>
            <person name="Amaya E."/>
            <person name="Detter J.C."/>
            <person name="Fletcher R."/>
            <person name="Gerhard D.S."/>
            <person name="Goodstein D."/>
            <person name="Graves T."/>
            <person name="Grigoriev I.V."/>
            <person name="Grimwood J."/>
            <person name="Kawashima T."/>
            <person name="Lindquist E."/>
            <person name="Lucas S.M."/>
            <person name="Mead P.E."/>
            <person name="Mitros T."/>
            <person name="Ogino H."/>
            <person name="Ohta Y."/>
            <person name="Poliakov A.V."/>
            <person name="Pollet N."/>
            <person name="Robert J."/>
            <person name="Salamov A."/>
            <person name="Sater A.K."/>
            <person name="Schmutz J."/>
            <person name="Terry A."/>
            <person name="Vize P.D."/>
            <person name="Warren W.C."/>
            <person name="Wells D."/>
            <person name="Wills A."/>
            <person name="Wilson R.K."/>
            <person name="Zimmerman L.B."/>
            <person name="Zorn A.M."/>
            <person name="Grainger R."/>
            <person name="Grammer T."/>
            <person name="Khokha M.K."/>
            <person name="Richardson P.M."/>
            <person name="Rokhsar D.S."/>
        </authorList>
    </citation>
    <scope>NUCLEOTIDE SEQUENCE [LARGE SCALE GENOMIC DNA]</scope>
    <source>
        <strain evidence="3">Nigerian</strain>
    </source>
</reference>
<evidence type="ECO:0000313" key="3">
    <source>
        <dbReference type="Ensembl" id="ENSXETP00000110516"/>
    </source>
</evidence>
<dbReference type="Ensembl" id="ENSXETT00000107953">
    <property type="protein sequence ID" value="ENSXETP00000110516"/>
    <property type="gene ID" value="ENSXETG00000046974"/>
</dbReference>
<organism evidence="3">
    <name type="scientific">Xenopus tropicalis</name>
    <name type="common">Western clawed frog</name>
    <name type="synonym">Silurana tropicalis</name>
    <dbReference type="NCBI Taxonomy" id="8364"/>
    <lineage>
        <taxon>Eukaryota</taxon>
        <taxon>Metazoa</taxon>
        <taxon>Chordata</taxon>
        <taxon>Craniata</taxon>
        <taxon>Vertebrata</taxon>
        <taxon>Euteleostomi</taxon>
        <taxon>Amphibia</taxon>
        <taxon>Batrachia</taxon>
        <taxon>Anura</taxon>
        <taxon>Pipoidea</taxon>
        <taxon>Pipidae</taxon>
        <taxon>Xenopodinae</taxon>
        <taxon>Xenopus</taxon>
        <taxon>Silurana</taxon>
    </lineage>
</organism>
<proteinExistence type="predicted"/>
<feature type="signal peptide" evidence="2">
    <location>
        <begin position="1"/>
        <end position="18"/>
    </location>
</feature>
<keyword evidence="1" id="KW-1133">Transmembrane helix</keyword>
<protein>
    <submittedName>
        <fullName evidence="3">Uncharacterized protein</fullName>
    </submittedName>
</protein>
<dbReference type="InParanoid" id="A0A803JR76"/>
<keyword evidence="1" id="KW-0472">Membrane</keyword>
<dbReference type="AlphaFoldDB" id="A0A803JR76"/>
<sequence length="111" mass="11848">MCSLSLWHTLTCAAPQLALPGVYLGATLGLNAPSGCGSDATSCRYSLRPLCPPSIAPDFNRIDLAGAGAVSYYMAGFPLESHNYNLYKKQIVLLGFILYFPYVLQSLALAA</sequence>